<keyword evidence="3" id="KW-1185">Reference proteome</keyword>
<dbReference type="SMART" id="SM01278">
    <property type="entry name" value="MAPKK1_Int"/>
    <property type="match status" value="1"/>
</dbReference>
<dbReference type="AlphaFoldDB" id="A0AAV2YQF3"/>
<reference evidence="2" key="1">
    <citation type="submission" date="2022-11" db="EMBL/GenBank/DDBJ databases">
        <authorList>
            <person name="Morgan W.R."/>
            <person name="Tartar A."/>
        </authorList>
    </citation>
    <scope>NUCLEOTIDE SEQUENCE</scope>
    <source>
        <strain evidence="2">ARSEF 373</strain>
    </source>
</reference>
<dbReference type="Pfam" id="PF08923">
    <property type="entry name" value="MAPKK1_Int"/>
    <property type="match status" value="1"/>
</dbReference>
<gene>
    <name evidence="2" type="ORF">N0F65_009297</name>
</gene>
<dbReference type="PANTHER" id="PTHR13378:SF1">
    <property type="entry name" value="RAGULATOR COMPLEX PROTEIN LAMTOR3"/>
    <property type="match status" value="1"/>
</dbReference>
<dbReference type="FunFam" id="3.30.450.30:FF:000018">
    <property type="entry name" value="Mitogen-activated protein kinase kinase 1 interacting protein"/>
    <property type="match status" value="1"/>
</dbReference>
<dbReference type="EMBL" id="DAKRPA010000182">
    <property type="protein sequence ID" value="DAZ95996.1"/>
    <property type="molecule type" value="Genomic_DNA"/>
</dbReference>
<dbReference type="InterPro" id="IPR015019">
    <property type="entry name" value="LAMTOR3"/>
</dbReference>
<name>A0AAV2YQF3_9STRA</name>
<dbReference type="PANTHER" id="PTHR13378">
    <property type="entry name" value="REGULATOR COMPLEX PROTEIN LAMTOR3"/>
    <property type="match status" value="1"/>
</dbReference>
<dbReference type="Proteomes" id="UP001146120">
    <property type="component" value="Unassembled WGS sequence"/>
</dbReference>
<evidence type="ECO:0000313" key="3">
    <source>
        <dbReference type="Proteomes" id="UP001146120"/>
    </source>
</evidence>
<evidence type="ECO:0000313" key="2">
    <source>
        <dbReference type="EMBL" id="DAZ95996.1"/>
    </source>
</evidence>
<proteinExistence type="inferred from homology"/>
<dbReference type="GO" id="GO:0032008">
    <property type="term" value="P:positive regulation of TOR signaling"/>
    <property type="evidence" value="ECO:0007669"/>
    <property type="project" value="TreeGrafter"/>
</dbReference>
<dbReference type="SUPFAM" id="SSF103196">
    <property type="entry name" value="Roadblock/LC7 domain"/>
    <property type="match status" value="1"/>
</dbReference>
<sequence>MHAILLQNPVLVEKLTAVLGRFDELQAILVSTAEGVPLLKVAHDEQQAATFEYAETVLPTVFAGAAEQIGKLKFGVVQSITSFFGSLVLVHINHLPLVITLISSNSASVGALQTVGLQLRDALAPLKKCVDSADVH</sequence>
<dbReference type="Gene3D" id="3.30.450.30">
    <property type="entry name" value="Dynein light chain 2a, cytoplasmic"/>
    <property type="match status" value="1"/>
</dbReference>
<protein>
    <recommendedName>
        <fullName evidence="4">Ragulator complex protein LAMTOR3</fullName>
    </recommendedName>
</protein>
<reference evidence="2" key="2">
    <citation type="journal article" date="2023" name="Microbiol Resour">
        <title>Decontamination and Annotation of the Draft Genome Sequence of the Oomycete Lagenidium giganteum ARSEF 373.</title>
        <authorList>
            <person name="Morgan W.R."/>
            <person name="Tartar A."/>
        </authorList>
    </citation>
    <scope>NUCLEOTIDE SEQUENCE</scope>
    <source>
        <strain evidence="2">ARSEF 373</strain>
    </source>
</reference>
<comment type="caution">
    <text evidence="2">The sequence shown here is derived from an EMBL/GenBank/DDBJ whole genome shotgun (WGS) entry which is preliminary data.</text>
</comment>
<evidence type="ECO:0008006" key="4">
    <source>
        <dbReference type="Google" id="ProtNLM"/>
    </source>
</evidence>
<accession>A0AAV2YQF3</accession>
<organism evidence="2 3">
    <name type="scientific">Lagenidium giganteum</name>
    <dbReference type="NCBI Taxonomy" id="4803"/>
    <lineage>
        <taxon>Eukaryota</taxon>
        <taxon>Sar</taxon>
        <taxon>Stramenopiles</taxon>
        <taxon>Oomycota</taxon>
        <taxon>Peronosporomycetes</taxon>
        <taxon>Pythiales</taxon>
        <taxon>Pythiaceae</taxon>
    </lineage>
</organism>
<evidence type="ECO:0000256" key="1">
    <source>
        <dbReference type="ARBA" id="ARBA00005356"/>
    </source>
</evidence>
<dbReference type="GO" id="GO:0071230">
    <property type="term" value="P:cellular response to amino acid stimulus"/>
    <property type="evidence" value="ECO:0007669"/>
    <property type="project" value="TreeGrafter"/>
</dbReference>
<dbReference type="GO" id="GO:0071986">
    <property type="term" value="C:Ragulator complex"/>
    <property type="evidence" value="ECO:0007669"/>
    <property type="project" value="TreeGrafter"/>
</dbReference>
<comment type="similarity">
    <text evidence="1">Belongs to the LAMTOR3 family.</text>
</comment>